<dbReference type="PANTHER" id="PTHR34216:SF3">
    <property type="entry name" value="POLY-BETA-1,6-N-ACETYL-D-GLUCOSAMINE N-DEACETYLASE"/>
    <property type="match status" value="1"/>
</dbReference>
<evidence type="ECO:0000256" key="1">
    <source>
        <dbReference type="ARBA" id="ARBA00004613"/>
    </source>
</evidence>
<name>A0A6J6C0L2_9ZZZZ</name>
<evidence type="ECO:0000313" key="4">
    <source>
        <dbReference type="EMBL" id="CAB4543848.1"/>
    </source>
</evidence>
<dbReference type="GO" id="GO:0016810">
    <property type="term" value="F:hydrolase activity, acting on carbon-nitrogen (but not peptide) bonds"/>
    <property type="evidence" value="ECO:0007669"/>
    <property type="project" value="InterPro"/>
</dbReference>
<sequence>MRTALATAVKELSRATDVVLARHPGVTVLVYHRVGGGSDSAVDLPVDVFDRHLTHLAAHTIVVSLDEAVERLESASGDPRRDEPCVVITFDDGTADFTDHAVPALVRHGLPATLYVATSFVDEQTPFPWGAPPTTWAALRDATATGLITVGSHTHSHWLLDRLERHAIDDDLDRSIELIGTHLGRAPAHFAYPKALPGSAQAEIAVRRRFRTAALAANRVNRPGRTDLHRLWRTPTQRSDTDAHLAAKAAGGMRLEGELRALAARVKYRGATR</sequence>
<dbReference type="PROSITE" id="PS51677">
    <property type="entry name" value="NODB"/>
    <property type="match status" value="1"/>
</dbReference>
<accession>A0A6J6C0L2</accession>
<dbReference type="Gene3D" id="3.20.20.370">
    <property type="entry name" value="Glycoside hydrolase/deacetylase"/>
    <property type="match status" value="1"/>
</dbReference>
<dbReference type="EMBL" id="CAEZSR010000010">
    <property type="protein sequence ID" value="CAB4543848.1"/>
    <property type="molecule type" value="Genomic_DNA"/>
</dbReference>
<protein>
    <submittedName>
        <fullName evidence="4">Unannotated protein</fullName>
    </submittedName>
</protein>
<dbReference type="PANTHER" id="PTHR34216">
    <property type="match status" value="1"/>
</dbReference>
<dbReference type="GO" id="GO:0005576">
    <property type="term" value="C:extracellular region"/>
    <property type="evidence" value="ECO:0007669"/>
    <property type="project" value="UniProtKB-SubCell"/>
</dbReference>
<evidence type="ECO:0000256" key="2">
    <source>
        <dbReference type="ARBA" id="ARBA00022729"/>
    </source>
</evidence>
<dbReference type="GO" id="GO:0005975">
    <property type="term" value="P:carbohydrate metabolic process"/>
    <property type="evidence" value="ECO:0007669"/>
    <property type="project" value="InterPro"/>
</dbReference>
<dbReference type="Pfam" id="PF01522">
    <property type="entry name" value="Polysacc_deac_1"/>
    <property type="match status" value="1"/>
</dbReference>
<comment type="subcellular location">
    <subcellularLocation>
        <location evidence="1">Secreted</location>
    </subcellularLocation>
</comment>
<dbReference type="CDD" id="cd10918">
    <property type="entry name" value="CE4_NodB_like_5s_6s"/>
    <property type="match status" value="1"/>
</dbReference>
<dbReference type="InterPro" id="IPR002509">
    <property type="entry name" value="NODB_dom"/>
</dbReference>
<evidence type="ECO:0000259" key="3">
    <source>
        <dbReference type="PROSITE" id="PS51677"/>
    </source>
</evidence>
<proteinExistence type="predicted"/>
<dbReference type="InterPro" id="IPR011330">
    <property type="entry name" value="Glyco_hydro/deAcase_b/a-brl"/>
</dbReference>
<dbReference type="SUPFAM" id="SSF88713">
    <property type="entry name" value="Glycoside hydrolase/deacetylase"/>
    <property type="match status" value="1"/>
</dbReference>
<reference evidence="4" key="1">
    <citation type="submission" date="2020-05" db="EMBL/GenBank/DDBJ databases">
        <authorList>
            <person name="Chiriac C."/>
            <person name="Salcher M."/>
            <person name="Ghai R."/>
            <person name="Kavagutti S V."/>
        </authorList>
    </citation>
    <scope>NUCLEOTIDE SEQUENCE</scope>
</reference>
<organism evidence="4">
    <name type="scientific">freshwater metagenome</name>
    <dbReference type="NCBI Taxonomy" id="449393"/>
    <lineage>
        <taxon>unclassified sequences</taxon>
        <taxon>metagenomes</taxon>
        <taxon>ecological metagenomes</taxon>
    </lineage>
</organism>
<gene>
    <name evidence="4" type="ORF">UFOPK1493_00500</name>
</gene>
<dbReference type="AlphaFoldDB" id="A0A6J6C0L2"/>
<dbReference type="InterPro" id="IPR051398">
    <property type="entry name" value="Polysacch_Deacetylase"/>
</dbReference>
<keyword evidence="2" id="KW-0732">Signal</keyword>
<feature type="domain" description="NodB homology" evidence="3">
    <location>
        <begin position="84"/>
        <end position="273"/>
    </location>
</feature>